<comment type="caution">
    <text evidence="1">The sequence shown here is derived from an EMBL/GenBank/DDBJ whole genome shotgun (WGS) entry which is preliminary data.</text>
</comment>
<name>A0A916U5L8_9ACTN</name>
<keyword evidence="2" id="KW-1185">Reference proteome</keyword>
<dbReference type="Proteomes" id="UP000641514">
    <property type="component" value="Unassembled WGS sequence"/>
</dbReference>
<accession>A0A916U5L8</accession>
<evidence type="ECO:0000313" key="1">
    <source>
        <dbReference type="EMBL" id="GGC58484.1"/>
    </source>
</evidence>
<evidence type="ECO:0000313" key="2">
    <source>
        <dbReference type="Proteomes" id="UP000641514"/>
    </source>
</evidence>
<gene>
    <name evidence="1" type="ORF">GCM10011410_08720</name>
</gene>
<proteinExistence type="predicted"/>
<organism evidence="1 2">
    <name type="scientific">Hoyosella rhizosphaerae</name>
    <dbReference type="NCBI Taxonomy" id="1755582"/>
    <lineage>
        <taxon>Bacteria</taxon>
        <taxon>Bacillati</taxon>
        <taxon>Actinomycetota</taxon>
        <taxon>Actinomycetes</taxon>
        <taxon>Mycobacteriales</taxon>
        <taxon>Hoyosellaceae</taxon>
        <taxon>Hoyosella</taxon>
    </lineage>
</organism>
<reference evidence="1" key="1">
    <citation type="journal article" date="2014" name="Int. J. Syst. Evol. Microbiol.">
        <title>Complete genome sequence of Corynebacterium casei LMG S-19264T (=DSM 44701T), isolated from a smear-ripened cheese.</title>
        <authorList>
            <consortium name="US DOE Joint Genome Institute (JGI-PGF)"/>
            <person name="Walter F."/>
            <person name="Albersmeier A."/>
            <person name="Kalinowski J."/>
            <person name="Ruckert C."/>
        </authorList>
    </citation>
    <scope>NUCLEOTIDE SEQUENCE</scope>
    <source>
        <strain evidence="1">CGMCC 1.15478</strain>
    </source>
</reference>
<sequence>MVTPAEPRSLMSAMALYIIRCRVVGFVDPAFGDSAVMLDALSTSPEASLRLASCISSDTDA</sequence>
<protein>
    <submittedName>
        <fullName evidence="1">Uncharacterized protein</fullName>
    </submittedName>
</protein>
<dbReference type="AlphaFoldDB" id="A0A916U5L8"/>
<reference evidence="1" key="2">
    <citation type="submission" date="2020-09" db="EMBL/GenBank/DDBJ databases">
        <authorList>
            <person name="Sun Q."/>
            <person name="Zhou Y."/>
        </authorList>
    </citation>
    <scope>NUCLEOTIDE SEQUENCE</scope>
    <source>
        <strain evidence="1">CGMCC 1.15478</strain>
    </source>
</reference>
<dbReference type="EMBL" id="BMJH01000001">
    <property type="protein sequence ID" value="GGC58484.1"/>
    <property type="molecule type" value="Genomic_DNA"/>
</dbReference>